<keyword evidence="7" id="KW-0808">Transferase</keyword>
<evidence type="ECO:0000313" key="20">
    <source>
        <dbReference type="Proteomes" id="UP000075260"/>
    </source>
</evidence>
<evidence type="ECO:0000256" key="7">
    <source>
        <dbReference type="ARBA" id="ARBA00022679"/>
    </source>
</evidence>
<dbReference type="Gene3D" id="2.10.70.100">
    <property type="match status" value="1"/>
</dbReference>
<evidence type="ECO:0000256" key="9">
    <source>
        <dbReference type="ARBA" id="ARBA00022737"/>
    </source>
</evidence>
<dbReference type="Gene3D" id="3.30.450.20">
    <property type="entry name" value="PAS domain"/>
    <property type="match status" value="5"/>
</dbReference>
<dbReference type="PANTHER" id="PTHR43304">
    <property type="entry name" value="PHYTOCHROME-LIKE PROTEIN CPH1"/>
    <property type="match status" value="1"/>
</dbReference>
<dbReference type="CDD" id="cd00082">
    <property type="entry name" value="HisKA"/>
    <property type="match status" value="1"/>
</dbReference>
<dbReference type="FunFam" id="3.30.565.10:FF:000006">
    <property type="entry name" value="Sensor histidine kinase WalK"/>
    <property type="match status" value="1"/>
</dbReference>
<dbReference type="InterPro" id="IPR052162">
    <property type="entry name" value="Sensor_kinase/Photoreceptor"/>
</dbReference>
<dbReference type="Gene3D" id="1.10.287.130">
    <property type="match status" value="1"/>
</dbReference>
<evidence type="ECO:0000256" key="12">
    <source>
        <dbReference type="ARBA" id="ARBA00022989"/>
    </source>
</evidence>
<feature type="modified residue" description="4-aspartylphosphate" evidence="14">
    <location>
        <position position="979"/>
    </location>
</feature>
<proteinExistence type="predicted"/>
<dbReference type="NCBIfam" id="TIGR00229">
    <property type="entry name" value="sensory_box"/>
    <property type="match status" value="5"/>
</dbReference>
<evidence type="ECO:0000256" key="6">
    <source>
        <dbReference type="ARBA" id="ARBA00022553"/>
    </source>
</evidence>
<dbReference type="InterPro" id="IPR001789">
    <property type="entry name" value="Sig_transdc_resp-reg_receiver"/>
</dbReference>
<feature type="domain" description="PAS" evidence="17">
    <location>
        <begin position="17"/>
        <end position="87"/>
    </location>
</feature>
<evidence type="ECO:0000256" key="14">
    <source>
        <dbReference type="PROSITE-ProRule" id="PRU00169"/>
    </source>
</evidence>
<dbReference type="Pfam" id="PF00512">
    <property type="entry name" value="HisKA"/>
    <property type="match status" value="1"/>
</dbReference>
<dbReference type="GO" id="GO:0000155">
    <property type="term" value="F:phosphorelay sensor kinase activity"/>
    <property type="evidence" value="ECO:0007669"/>
    <property type="project" value="InterPro"/>
</dbReference>
<dbReference type="CDD" id="cd17580">
    <property type="entry name" value="REC_2_DhkD-like"/>
    <property type="match status" value="1"/>
</dbReference>
<keyword evidence="12" id="KW-1133">Transmembrane helix</keyword>
<dbReference type="Proteomes" id="UP000075260">
    <property type="component" value="Unassembled WGS sequence"/>
</dbReference>
<dbReference type="EC" id="2.7.13.3" evidence="3"/>
<dbReference type="PROSITE" id="PS50110">
    <property type="entry name" value="RESPONSE_REGULATORY"/>
    <property type="match status" value="1"/>
</dbReference>
<dbReference type="SUPFAM" id="SSF55874">
    <property type="entry name" value="ATPase domain of HSP90 chaperone/DNA topoisomerase II/histidine kinase"/>
    <property type="match status" value="1"/>
</dbReference>
<evidence type="ECO:0000259" key="16">
    <source>
        <dbReference type="PROSITE" id="PS50110"/>
    </source>
</evidence>
<comment type="catalytic activity">
    <reaction evidence="1">
        <text>ATP + protein L-histidine = ADP + protein N-phospho-L-histidine.</text>
        <dbReference type="EC" id="2.7.13.3"/>
    </reaction>
</comment>
<accession>A0A150QQ60</accession>
<dbReference type="Pfam" id="PF02518">
    <property type="entry name" value="HATPase_c"/>
    <property type="match status" value="1"/>
</dbReference>
<dbReference type="InterPro" id="IPR000014">
    <property type="entry name" value="PAS"/>
</dbReference>
<sequence>MDVTSPKYDRDAARRAIEPQFRLLAESIPQLVWAACCDGSFEYVNRRFREYTGLSAEQARRLGLAAVLHPEDAARYAAAWRAAVAGGAALDLEVRLRRHDGVYRWFLGRAERCEDAGGRGARWIGTATDIEERRRRKGAPRRPNGRRRRVLETARYITVRRRAAEGLRQSEARLRLALTGGQLGVWEWELASGRLFWSNEALECAGLSAAQFGGTQDDFARVVHPDDREAVWAHIESALRGEADYSGEFRILHADGQVRWVHSRAMVLRDRDGRPLRMVGVVGDITARKLAELALRESEVRFRNMADQAPVMIWVTGPDGRATYGNRLWLEFSGQVEATAVGHGWLDALHPEDRLATLQAFQRAEARRASFRLDYRLRRHDGAYRWCIASGTPRLGPDGEFLGYVGSVIDITERKEAELLLQEREERFRRAVMATPFPVMIHADDGQVVCVNRAWTDIAGYASGDLPTVEAWLDRAHGAQKDELLLRIQALYALEVPSNDELEAAVATATGERRTWLFRGAPLGKDATGRRLAVTIAHDITERKRADDALRESEAKFRTLADAMPQIVWTSRADGTTEYCNRKWYEFTALREGEATSESWISFLHEDDRGPCVEAWRRAVATGEPLEIEYRFFSPAAREHRWLLGRALPVRGPSGEIVQWYGTGTDIHDQKCAEAALKEADRRKDEFLAMLAHELRNPLGPLRNAAEILRRSGLQQPWAAQACGVLERQVAHMARLVDDLLDVSRVARGRITLRKEHCDLTRLLRQTVEDYRSTLEASGLGLSLDIPPEPLWVHADPTRLSQAVSNVLHNANKFTDAGGRVTVSLSATPEGSAEIRVRDTGIGMDAAMLARAFDLFTQADHSLDRSRGGLGLGLSLVKGLVELHGGAVSAESEGIGHGTTVVVRLPLERSVAPSAARPAPASEVAARSLRILVIEDNEDAASMLQALLTMEGYRVEVALSGPAGVDAARSFLPEVILCDIGLPGGMDGYGVARALKDGAGASPWLLIALTGYGREEDRRRAQEAGFDMHFTKPIEPSSLESLLASIAARG</sequence>
<gene>
    <name evidence="19" type="ORF">BE15_31960</name>
</gene>
<dbReference type="InterPro" id="IPR036890">
    <property type="entry name" value="HATPase_C_sf"/>
</dbReference>
<dbReference type="SMART" id="SM00448">
    <property type="entry name" value="REC"/>
    <property type="match status" value="1"/>
</dbReference>
<dbReference type="Pfam" id="PF08447">
    <property type="entry name" value="PAS_3"/>
    <property type="match status" value="4"/>
</dbReference>
<dbReference type="PRINTS" id="PR00344">
    <property type="entry name" value="BCTRLSENSOR"/>
</dbReference>
<reference evidence="19 20" key="1">
    <citation type="submission" date="2014-02" db="EMBL/GenBank/DDBJ databases">
        <title>The small core and large imbalanced accessory genome model reveals a collaborative survival strategy of Sorangium cellulosum strains in nature.</title>
        <authorList>
            <person name="Han K."/>
            <person name="Peng R."/>
            <person name="Blom J."/>
            <person name="Li Y.-Z."/>
        </authorList>
    </citation>
    <scope>NUCLEOTIDE SEQUENCE [LARGE SCALE GENOMIC DNA]</scope>
    <source>
        <strain evidence="19 20">So0008-312</strain>
    </source>
</reference>
<dbReference type="Gene3D" id="3.40.50.2300">
    <property type="match status" value="1"/>
</dbReference>
<dbReference type="PROSITE" id="PS50113">
    <property type="entry name" value="PAC"/>
    <property type="match status" value="5"/>
</dbReference>
<dbReference type="CDD" id="cd00130">
    <property type="entry name" value="PAS"/>
    <property type="match status" value="5"/>
</dbReference>
<dbReference type="InterPro" id="IPR003594">
    <property type="entry name" value="HATPase_dom"/>
</dbReference>
<keyword evidence="4" id="KW-1003">Cell membrane</keyword>
<dbReference type="Pfam" id="PF00072">
    <property type="entry name" value="Response_reg"/>
    <property type="match status" value="1"/>
</dbReference>
<evidence type="ECO:0000259" key="18">
    <source>
        <dbReference type="PROSITE" id="PS50113"/>
    </source>
</evidence>
<dbReference type="PANTHER" id="PTHR43304:SF1">
    <property type="entry name" value="PAC DOMAIN-CONTAINING PROTEIN"/>
    <property type="match status" value="1"/>
</dbReference>
<dbReference type="InterPro" id="IPR005467">
    <property type="entry name" value="His_kinase_dom"/>
</dbReference>
<dbReference type="InterPro" id="IPR001610">
    <property type="entry name" value="PAC"/>
</dbReference>
<keyword evidence="11" id="KW-0418">Kinase</keyword>
<feature type="domain" description="PAC" evidence="18">
    <location>
        <begin position="626"/>
        <end position="679"/>
    </location>
</feature>
<feature type="domain" description="PAS" evidence="17">
    <location>
        <begin position="553"/>
        <end position="623"/>
    </location>
</feature>
<keyword evidence="6 14" id="KW-0597">Phosphoprotein</keyword>
<dbReference type="InterPro" id="IPR013656">
    <property type="entry name" value="PAS_4"/>
</dbReference>
<evidence type="ECO:0000256" key="4">
    <source>
        <dbReference type="ARBA" id="ARBA00022475"/>
    </source>
</evidence>
<evidence type="ECO:0000256" key="2">
    <source>
        <dbReference type="ARBA" id="ARBA00004429"/>
    </source>
</evidence>
<feature type="domain" description="PAC" evidence="18">
    <location>
        <begin position="245"/>
        <end position="297"/>
    </location>
</feature>
<dbReference type="InterPro" id="IPR011006">
    <property type="entry name" value="CheY-like_superfamily"/>
</dbReference>
<evidence type="ECO:0000259" key="17">
    <source>
        <dbReference type="PROSITE" id="PS50112"/>
    </source>
</evidence>
<dbReference type="SUPFAM" id="SSF55785">
    <property type="entry name" value="PYP-like sensor domain (PAS domain)"/>
    <property type="match status" value="5"/>
</dbReference>
<dbReference type="GO" id="GO:0005886">
    <property type="term" value="C:plasma membrane"/>
    <property type="evidence" value="ECO:0007669"/>
    <property type="project" value="UniProtKB-SubCell"/>
</dbReference>
<feature type="domain" description="Histidine kinase" evidence="15">
    <location>
        <begin position="690"/>
        <end position="909"/>
    </location>
</feature>
<organism evidence="19 20">
    <name type="scientific">Sorangium cellulosum</name>
    <name type="common">Polyangium cellulosum</name>
    <dbReference type="NCBI Taxonomy" id="56"/>
    <lineage>
        <taxon>Bacteria</taxon>
        <taxon>Pseudomonadati</taxon>
        <taxon>Myxococcota</taxon>
        <taxon>Polyangia</taxon>
        <taxon>Polyangiales</taxon>
        <taxon>Polyangiaceae</taxon>
        <taxon>Sorangium</taxon>
    </lineage>
</organism>
<dbReference type="SUPFAM" id="SSF47384">
    <property type="entry name" value="Homodimeric domain of signal transducing histidine kinase"/>
    <property type="match status" value="1"/>
</dbReference>
<evidence type="ECO:0000256" key="1">
    <source>
        <dbReference type="ARBA" id="ARBA00000085"/>
    </source>
</evidence>
<dbReference type="GO" id="GO:0000166">
    <property type="term" value="F:nucleotide binding"/>
    <property type="evidence" value="ECO:0007669"/>
    <property type="project" value="UniProtKB-KW"/>
</dbReference>
<dbReference type="PROSITE" id="PS50112">
    <property type="entry name" value="PAS"/>
    <property type="match status" value="4"/>
</dbReference>
<protein>
    <recommendedName>
        <fullName evidence="3">histidine kinase</fullName>
        <ecNumber evidence="3">2.7.13.3</ecNumber>
    </recommendedName>
</protein>
<dbReference type="FunFam" id="2.10.70.100:FF:000001">
    <property type="entry name" value="Sensory transduction histidine kinase"/>
    <property type="match status" value="1"/>
</dbReference>
<keyword evidence="9" id="KW-0677">Repeat</keyword>
<evidence type="ECO:0000256" key="5">
    <source>
        <dbReference type="ARBA" id="ARBA00022519"/>
    </source>
</evidence>
<dbReference type="InterPro" id="IPR000700">
    <property type="entry name" value="PAS-assoc_C"/>
</dbReference>
<dbReference type="InterPro" id="IPR003661">
    <property type="entry name" value="HisK_dim/P_dom"/>
</dbReference>
<dbReference type="InterPro" id="IPR004358">
    <property type="entry name" value="Sig_transdc_His_kin-like_C"/>
</dbReference>
<keyword evidence="10" id="KW-0547">Nucleotide-binding</keyword>
<keyword evidence="5" id="KW-0997">Cell inner membrane</keyword>
<dbReference type="SMART" id="SM00388">
    <property type="entry name" value="HisKA"/>
    <property type="match status" value="1"/>
</dbReference>
<dbReference type="FunFam" id="3.30.450.20:FF:000099">
    <property type="entry name" value="Sensory box sensor histidine kinase"/>
    <property type="match status" value="3"/>
</dbReference>
<feature type="domain" description="PAC" evidence="18">
    <location>
        <begin position="500"/>
        <end position="552"/>
    </location>
</feature>
<feature type="domain" description="PAS" evidence="17">
    <location>
        <begin position="170"/>
        <end position="242"/>
    </location>
</feature>
<dbReference type="Gene3D" id="3.30.565.10">
    <property type="entry name" value="Histidine kinase-like ATPase, C-terminal domain"/>
    <property type="match status" value="1"/>
</dbReference>
<dbReference type="SMART" id="SM00086">
    <property type="entry name" value="PAC"/>
    <property type="match status" value="5"/>
</dbReference>
<evidence type="ECO:0000256" key="3">
    <source>
        <dbReference type="ARBA" id="ARBA00012438"/>
    </source>
</evidence>
<evidence type="ECO:0000313" key="19">
    <source>
        <dbReference type="EMBL" id="KYF70084.1"/>
    </source>
</evidence>
<evidence type="ECO:0000256" key="11">
    <source>
        <dbReference type="ARBA" id="ARBA00022777"/>
    </source>
</evidence>
<dbReference type="Pfam" id="PF08448">
    <property type="entry name" value="PAS_4"/>
    <property type="match status" value="1"/>
</dbReference>
<dbReference type="PROSITE" id="PS50109">
    <property type="entry name" value="HIS_KIN"/>
    <property type="match status" value="1"/>
</dbReference>
<dbReference type="InterPro" id="IPR013655">
    <property type="entry name" value="PAS_fold_3"/>
</dbReference>
<comment type="subcellular location">
    <subcellularLocation>
        <location evidence="2">Cell inner membrane</location>
        <topology evidence="2">Multi-pass membrane protein</topology>
    </subcellularLocation>
</comment>
<dbReference type="InterPro" id="IPR036097">
    <property type="entry name" value="HisK_dim/P_sf"/>
</dbReference>
<dbReference type="InterPro" id="IPR035965">
    <property type="entry name" value="PAS-like_dom_sf"/>
</dbReference>
<feature type="domain" description="PAC" evidence="18">
    <location>
        <begin position="90"/>
        <end position="142"/>
    </location>
</feature>
<evidence type="ECO:0000256" key="8">
    <source>
        <dbReference type="ARBA" id="ARBA00022692"/>
    </source>
</evidence>
<name>A0A150QQ60_SORCE</name>
<dbReference type="EMBL" id="JEMA01000427">
    <property type="protein sequence ID" value="KYF70084.1"/>
    <property type="molecule type" value="Genomic_DNA"/>
</dbReference>
<feature type="domain" description="Response regulatory" evidence="16">
    <location>
        <begin position="930"/>
        <end position="1047"/>
    </location>
</feature>
<keyword evidence="8" id="KW-0812">Transmembrane</keyword>
<dbReference type="SMART" id="SM00091">
    <property type="entry name" value="PAS"/>
    <property type="match status" value="5"/>
</dbReference>
<keyword evidence="13" id="KW-0472">Membrane</keyword>
<dbReference type="AlphaFoldDB" id="A0A150QQ60"/>
<dbReference type="SUPFAM" id="SSF52172">
    <property type="entry name" value="CheY-like"/>
    <property type="match status" value="1"/>
</dbReference>
<evidence type="ECO:0000256" key="10">
    <source>
        <dbReference type="ARBA" id="ARBA00022741"/>
    </source>
</evidence>
<evidence type="ECO:0000256" key="13">
    <source>
        <dbReference type="ARBA" id="ARBA00023136"/>
    </source>
</evidence>
<feature type="domain" description="PAS" evidence="17">
    <location>
        <begin position="298"/>
        <end position="368"/>
    </location>
</feature>
<evidence type="ECO:0000259" key="15">
    <source>
        <dbReference type="PROSITE" id="PS50109"/>
    </source>
</evidence>
<feature type="domain" description="PAC" evidence="18">
    <location>
        <begin position="371"/>
        <end position="423"/>
    </location>
</feature>
<comment type="caution">
    <text evidence="19">The sequence shown here is derived from an EMBL/GenBank/DDBJ whole genome shotgun (WGS) entry which is preliminary data.</text>
</comment>
<dbReference type="SMART" id="SM00387">
    <property type="entry name" value="HATPase_c"/>
    <property type="match status" value="1"/>
</dbReference>